<dbReference type="GO" id="GO:0003677">
    <property type="term" value="F:DNA binding"/>
    <property type="evidence" value="ECO:0007669"/>
    <property type="project" value="UniProtKB-KW"/>
</dbReference>
<dbReference type="SUPFAM" id="SSF47413">
    <property type="entry name" value="lambda repressor-like DNA-binding domains"/>
    <property type="match status" value="1"/>
</dbReference>
<dbReference type="OrthoDB" id="9793869at2"/>
<organism evidence="3 4">
    <name type="scientific">Granulosicoccus antarcticus IMCC3135</name>
    <dbReference type="NCBI Taxonomy" id="1192854"/>
    <lineage>
        <taxon>Bacteria</taxon>
        <taxon>Pseudomonadati</taxon>
        <taxon>Pseudomonadota</taxon>
        <taxon>Gammaproteobacteria</taxon>
        <taxon>Chromatiales</taxon>
        <taxon>Granulosicoccaceae</taxon>
        <taxon>Granulosicoccus</taxon>
    </lineage>
</organism>
<dbReference type="RefSeq" id="WP_088921492.1">
    <property type="nucleotide sequence ID" value="NZ_CP018632.1"/>
</dbReference>
<dbReference type="Gene3D" id="1.10.260.40">
    <property type="entry name" value="lambda repressor-like DNA-binding domains"/>
    <property type="match status" value="1"/>
</dbReference>
<protein>
    <submittedName>
        <fullName evidence="3">Putative HTH-type transcriptional regulator YddM</fullName>
    </submittedName>
</protein>
<dbReference type="KEGG" id="gai:IMCC3135_33530"/>
<dbReference type="AlphaFoldDB" id="A0A2Z2P5H3"/>
<sequence length="101" mass="11359">MNRRNGMRPVHPGEILREEMEELEMSARAMAEALNVPANRVSAILNGTRGITADTALRLSRYLGTTPEVWMNLQKSYELRAAEIEAGKDIEKQIKPRPRAA</sequence>
<dbReference type="NCBIfam" id="TIGR02607">
    <property type="entry name" value="antidote_HigA"/>
    <property type="match status" value="1"/>
</dbReference>
<dbReference type="SMART" id="SM00530">
    <property type="entry name" value="HTH_XRE"/>
    <property type="match status" value="1"/>
</dbReference>
<keyword evidence="4" id="KW-1185">Reference proteome</keyword>
<dbReference type="PROSITE" id="PS50943">
    <property type="entry name" value="HTH_CROC1"/>
    <property type="match status" value="1"/>
</dbReference>
<name>A0A2Z2P5H3_9GAMM</name>
<evidence type="ECO:0000256" key="1">
    <source>
        <dbReference type="ARBA" id="ARBA00023125"/>
    </source>
</evidence>
<dbReference type="CDD" id="cd00093">
    <property type="entry name" value="HTH_XRE"/>
    <property type="match status" value="1"/>
</dbReference>
<dbReference type="InterPro" id="IPR001387">
    <property type="entry name" value="Cro/C1-type_HTH"/>
</dbReference>
<evidence type="ECO:0000313" key="4">
    <source>
        <dbReference type="Proteomes" id="UP000250079"/>
    </source>
</evidence>
<gene>
    <name evidence="3" type="primary">yddM_2</name>
    <name evidence="3" type="ORF">IMCC3135_33530</name>
</gene>
<dbReference type="PANTHER" id="PTHR36924:SF1">
    <property type="entry name" value="ANTITOXIN HIGA-1"/>
    <property type="match status" value="1"/>
</dbReference>
<dbReference type="EMBL" id="CP018632">
    <property type="protein sequence ID" value="ASJ76750.1"/>
    <property type="molecule type" value="Genomic_DNA"/>
</dbReference>
<dbReference type="PANTHER" id="PTHR36924">
    <property type="entry name" value="ANTITOXIN HIGA-1"/>
    <property type="match status" value="1"/>
</dbReference>
<accession>A0A2Z2P5H3</accession>
<dbReference type="Pfam" id="PF01381">
    <property type="entry name" value="HTH_3"/>
    <property type="match status" value="1"/>
</dbReference>
<reference evidence="3 4" key="1">
    <citation type="submission" date="2016-12" db="EMBL/GenBank/DDBJ databases">
        <authorList>
            <person name="Song W.-J."/>
            <person name="Kurnit D.M."/>
        </authorList>
    </citation>
    <scope>NUCLEOTIDE SEQUENCE [LARGE SCALE GENOMIC DNA]</scope>
    <source>
        <strain evidence="3 4">IMCC3135</strain>
    </source>
</reference>
<evidence type="ECO:0000259" key="2">
    <source>
        <dbReference type="PROSITE" id="PS50943"/>
    </source>
</evidence>
<dbReference type="InterPro" id="IPR010982">
    <property type="entry name" value="Lambda_DNA-bd_dom_sf"/>
</dbReference>
<feature type="domain" description="HTH cro/C1-type" evidence="2">
    <location>
        <begin position="16"/>
        <end position="70"/>
    </location>
</feature>
<keyword evidence="1" id="KW-0238">DNA-binding</keyword>
<dbReference type="InterPro" id="IPR013430">
    <property type="entry name" value="Toxin_antidote_HigA"/>
</dbReference>
<evidence type="ECO:0000313" key="3">
    <source>
        <dbReference type="EMBL" id="ASJ76750.1"/>
    </source>
</evidence>
<dbReference type="Proteomes" id="UP000250079">
    <property type="component" value="Chromosome"/>
</dbReference>
<proteinExistence type="predicted"/>